<gene>
    <name evidence="11" type="ORF">OSO01_14040</name>
</gene>
<dbReference type="InterPro" id="IPR010656">
    <property type="entry name" value="DctM"/>
</dbReference>
<evidence type="ECO:0000256" key="1">
    <source>
        <dbReference type="ARBA" id="ARBA00004429"/>
    </source>
</evidence>
<comment type="subcellular location">
    <subcellularLocation>
        <location evidence="1">Cell inner membrane</location>
        <topology evidence="1">Multi-pass membrane protein</topology>
    </subcellularLocation>
</comment>
<dbReference type="GO" id="GO:0022857">
    <property type="term" value="F:transmembrane transporter activity"/>
    <property type="evidence" value="ECO:0007669"/>
    <property type="project" value="TreeGrafter"/>
</dbReference>
<feature type="transmembrane region" description="Helical" evidence="8">
    <location>
        <begin position="152"/>
        <end position="175"/>
    </location>
</feature>
<organism evidence="11 12">
    <name type="scientific">Oceanobacillus sojae</name>
    <dbReference type="NCBI Taxonomy" id="582851"/>
    <lineage>
        <taxon>Bacteria</taxon>
        <taxon>Bacillati</taxon>
        <taxon>Bacillota</taxon>
        <taxon>Bacilli</taxon>
        <taxon>Bacillales</taxon>
        <taxon>Bacillaceae</taxon>
        <taxon>Oceanobacillus</taxon>
    </lineage>
</organism>
<evidence type="ECO:0000259" key="9">
    <source>
        <dbReference type="Pfam" id="PF04290"/>
    </source>
</evidence>
<dbReference type="EMBL" id="BJYM01000005">
    <property type="protein sequence ID" value="GEN86665.1"/>
    <property type="molecule type" value="Genomic_DNA"/>
</dbReference>
<feature type="transmembrane region" description="Helical" evidence="8">
    <location>
        <begin position="72"/>
        <end position="90"/>
    </location>
</feature>
<evidence type="ECO:0000256" key="3">
    <source>
        <dbReference type="ARBA" id="ARBA00022475"/>
    </source>
</evidence>
<evidence type="ECO:0000256" key="8">
    <source>
        <dbReference type="SAM" id="Phobius"/>
    </source>
</evidence>
<feature type="transmembrane region" description="Helical" evidence="8">
    <location>
        <begin position="34"/>
        <end position="52"/>
    </location>
</feature>
<proteinExistence type="predicted"/>
<dbReference type="InterPro" id="IPR055348">
    <property type="entry name" value="DctQ"/>
</dbReference>
<keyword evidence="2" id="KW-0813">Transport</keyword>
<evidence type="ECO:0000256" key="2">
    <source>
        <dbReference type="ARBA" id="ARBA00022448"/>
    </source>
</evidence>
<feature type="domain" description="TRAP C4-dicarboxylate transport system permease DctM subunit" evidence="10">
    <location>
        <begin position="213"/>
        <end position="623"/>
    </location>
</feature>
<reference evidence="11 12" key="1">
    <citation type="submission" date="2019-07" db="EMBL/GenBank/DDBJ databases">
        <title>Whole genome shotgun sequence of Oceanobacillus sojae NBRC 105379.</title>
        <authorList>
            <person name="Hosoyama A."/>
            <person name="Uohara A."/>
            <person name="Ohji S."/>
            <person name="Ichikawa N."/>
        </authorList>
    </citation>
    <scope>NUCLEOTIDE SEQUENCE [LARGE SCALE GENOMIC DNA]</scope>
    <source>
        <strain evidence="11 12">NBRC 105379</strain>
    </source>
</reference>
<dbReference type="AlphaFoldDB" id="A0A511ZGU9"/>
<feature type="transmembrane region" description="Helical" evidence="8">
    <location>
        <begin position="301"/>
        <end position="329"/>
    </location>
</feature>
<accession>A0A511ZGU9</accession>
<keyword evidence="6 8" id="KW-1133">Transmembrane helix</keyword>
<dbReference type="RefSeq" id="WP_307725837.1">
    <property type="nucleotide sequence ID" value="NZ_BJYM01000005.1"/>
</dbReference>
<sequence>MEAAVESKVNNYSGKPPNFWMKGLSVLDRRFEEILIVSGFLIFIILINLQVINRYLLPFLDIGNITTWTEELSRYLFIFVSFLGASLAIRKRESIQVSILTDRLPASIQKGLLLSNTLFMFYFSYMMVVNGFELISFQIETNQTTPALSIPMAVPYSAVPIGFALMMIRLIQMFIKDTKEITMKEGLLGISFAIVMILPIAFLGDAAIALVLFGYFALFILIGMQIAFALGASTLATVLATDAIPVDFFPQTAFTSIDNFPIMAVPFFIAAGIIMGGGAIIKRLLNLSDELIGFLPGGLALVAIITSMFFAAISGSGPATVAAIGTLLIPAMIKQGYNPGFATGVVATAGTIGVIIPPSNPLVIYGVVSQESISQLFLAGILPGVSTGLVLLIVAFIISKKNGWRGERTSFNLRNSAKAAWDAKLALLVPVIILGGIYGGFMTPTEAAAVAAAYGIIVGMFVYRDLGLKGVYQSLVKAGVTSSVIIMLMVMASIFGRLITLEKVAEFVAEFVLSLSENKFVILLLLNLFLLLIGLVLEALAAIVILTPILLPMAVAIGLDPVHFGLIMIFNLAIGFITPPVGVNLFVAASTAKIKIEEIIRGNKYLLLTMIVLLLLFSYIPQISMWLPELIRN</sequence>
<feature type="transmembrane region" description="Helical" evidence="8">
    <location>
        <begin position="520"/>
        <end position="537"/>
    </location>
</feature>
<evidence type="ECO:0000256" key="4">
    <source>
        <dbReference type="ARBA" id="ARBA00022519"/>
    </source>
</evidence>
<evidence type="ECO:0000313" key="11">
    <source>
        <dbReference type="EMBL" id="GEN86665.1"/>
    </source>
</evidence>
<feature type="transmembrane region" description="Helical" evidence="8">
    <location>
        <begin position="565"/>
        <end position="587"/>
    </location>
</feature>
<evidence type="ECO:0000256" key="6">
    <source>
        <dbReference type="ARBA" id="ARBA00022989"/>
    </source>
</evidence>
<feature type="transmembrane region" description="Helical" evidence="8">
    <location>
        <begin position="419"/>
        <end position="441"/>
    </location>
</feature>
<keyword evidence="12" id="KW-1185">Reference proteome</keyword>
<evidence type="ECO:0000256" key="5">
    <source>
        <dbReference type="ARBA" id="ARBA00022692"/>
    </source>
</evidence>
<dbReference type="Proteomes" id="UP000321558">
    <property type="component" value="Unassembled WGS sequence"/>
</dbReference>
<dbReference type="NCBIfam" id="TIGR00786">
    <property type="entry name" value="dctM"/>
    <property type="match status" value="1"/>
</dbReference>
<feature type="transmembrane region" description="Helical" evidence="8">
    <location>
        <begin position="187"/>
        <end position="210"/>
    </location>
</feature>
<feature type="transmembrane region" description="Helical" evidence="8">
    <location>
        <begin position="376"/>
        <end position="398"/>
    </location>
</feature>
<feature type="transmembrane region" description="Helical" evidence="8">
    <location>
        <begin position="475"/>
        <end position="500"/>
    </location>
</feature>
<dbReference type="InterPro" id="IPR004681">
    <property type="entry name" value="TRAP_DctM"/>
</dbReference>
<evidence type="ECO:0000313" key="12">
    <source>
        <dbReference type="Proteomes" id="UP000321558"/>
    </source>
</evidence>
<keyword evidence="4" id="KW-0997">Cell inner membrane</keyword>
<dbReference type="Pfam" id="PF04290">
    <property type="entry name" value="DctQ"/>
    <property type="match status" value="1"/>
</dbReference>
<keyword evidence="3" id="KW-1003">Cell membrane</keyword>
<dbReference type="PANTHER" id="PTHR33362">
    <property type="entry name" value="SIALIC ACID TRAP TRANSPORTER PERMEASE PROTEIN SIAT-RELATED"/>
    <property type="match status" value="1"/>
</dbReference>
<keyword evidence="5 8" id="KW-0812">Transmembrane</keyword>
<dbReference type="Pfam" id="PF06808">
    <property type="entry name" value="DctM"/>
    <property type="match status" value="1"/>
</dbReference>
<comment type="caution">
    <text evidence="11">The sequence shown here is derived from an EMBL/GenBank/DDBJ whole genome shotgun (WGS) entry which is preliminary data.</text>
</comment>
<feature type="transmembrane region" description="Helical" evidence="8">
    <location>
        <begin position="447"/>
        <end position="463"/>
    </location>
</feature>
<evidence type="ECO:0000256" key="7">
    <source>
        <dbReference type="ARBA" id="ARBA00023136"/>
    </source>
</evidence>
<dbReference type="GO" id="GO:0005886">
    <property type="term" value="C:plasma membrane"/>
    <property type="evidence" value="ECO:0007669"/>
    <property type="project" value="UniProtKB-SubCell"/>
</dbReference>
<name>A0A511ZGU9_9BACI</name>
<keyword evidence="7 8" id="KW-0472">Membrane</keyword>
<feature type="domain" description="Tripartite ATP-independent periplasmic transporters DctQ component" evidence="9">
    <location>
        <begin position="44"/>
        <end position="178"/>
    </location>
</feature>
<feature type="transmembrane region" description="Helical" evidence="8">
    <location>
        <begin position="111"/>
        <end position="132"/>
    </location>
</feature>
<feature type="transmembrane region" description="Helical" evidence="8">
    <location>
        <begin position="260"/>
        <end position="281"/>
    </location>
</feature>
<evidence type="ECO:0000259" key="10">
    <source>
        <dbReference type="Pfam" id="PF06808"/>
    </source>
</evidence>
<feature type="transmembrane region" description="Helical" evidence="8">
    <location>
        <begin position="607"/>
        <end position="627"/>
    </location>
</feature>
<dbReference type="STRING" id="582851.GCA_900162665_03128"/>
<protein>
    <submittedName>
        <fullName evidence="11">C4-dicarboxylate ABC transporter substrate-binding protein</fullName>
    </submittedName>
</protein>
<feature type="transmembrane region" description="Helical" evidence="8">
    <location>
        <begin position="336"/>
        <end position="356"/>
    </location>
</feature>
<feature type="transmembrane region" description="Helical" evidence="8">
    <location>
        <begin position="216"/>
        <end position="239"/>
    </location>
</feature>